<evidence type="ECO:0000256" key="1">
    <source>
        <dbReference type="SAM" id="MobiDB-lite"/>
    </source>
</evidence>
<keyword evidence="3" id="KW-1185">Reference proteome</keyword>
<accession>A0AAI8W0D1</accession>
<name>A0AAI8W0D1_9PEZI</name>
<evidence type="ECO:0000313" key="3">
    <source>
        <dbReference type="Proteomes" id="UP001295740"/>
    </source>
</evidence>
<protein>
    <submittedName>
        <fullName evidence="2">Uu.00g021730.m01.CDS01</fullName>
    </submittedName>
</protein>
<proteinExistence type="predicted"/>
<dbReference type="AlphaFoldDB" id="A0AAI8W0D1"/>
<gene>
    <name evidence="2" type="ORF">KHLLAP_LOCUS14522</name>
</gene>
<dbReference type="Proteomes" id="UP001295740">
    <property type="component" value="Unassembled WGS sequence"/>
</dbReference>
<dbReference type="EMBL" id="CAUWAG010000020">
    <property type="protein sequence ID" value="CAJ2514054.1"/>
    <property type="molecule type" value="Genomic_DNA"/>
</dbReference>
<organism evidence="2 3">
    <name type="scientific">Anthostomella pinea</name>
    <dbReference type="NCBI Taxonomy" id="933095"/>
    <lineage>
        <taxon>Eukaryota</taxon>
        <taxon>Fungi</taxon>
        <taxon>Dikarya</taxon>
        <taxon>Ascomycota</taxon>
        <taxon>Pezizomycotina</taxon>
        <taxon>Sordariomycetes</taxon>
        <taxon>Xylariomycetidae</taxon>
        <taxon>Xylariales</taxon>
        <taxon>Xylariaceae</taxon>
        <taxon>Anthostomella</taxon>
    </lineage>
</organism>
<reference evidence="2" key="1">
    <citation type="submission" date="2023-10" db="EMBL/GenBank/DDBJ databases">
        <authorList>
            <person name="Hackl T."/>
        </authorList>
    </citation>
    <scope>NUCLEOTIDE SEQUENCE</scope>
</reference>
<evidence type="ECO:0000313" key="2">
    <source>
        <dbReference type="EMBL" id="CAJ2514054.1"/>
    </source>
</evidence>
<comment type="caution">
    <text evidence="2">The sequence shown here is derived from an EMBL/GenBank/DDBJ whole genome shotgun (WGS) entry which is preliminary data.</text>
</comment>
<sequence length="118" mass="12860">MQSHLEKITKGDSTNGSGTYLCGYYYFYSAACGHFYDKKGYKCGKSETGLRNPKVCQAPSSIIHLDDVKISVRCKTCRRKASTTEDKAGESASIAQDTGKAGDLAAIQENPDEDSDFK</sequence>
<feature type="region of interest" description="Disordered" evidence="1">
    <location>
        <begin position="79"/>
        <end position="118"/>
    </location>
</feature>